<dbReference type="EMBL" id="MVDE01000015">
    <property type="protein sequence ID" value="PKQ66348.1"/>
    <property type="molecule type" value="Genomic_DNA"/>
</dbReference>
<keyword evidence="1" id="KW-0732">Signal</keyword>
<feature type="domain" description="Gliding motility protein SprA N-terminal" evidence="2">
    <location>
        <begin position="103"/>
        <end position="481"/>
    </location>
</feature>
<feature type="chain" id="PRO_5014891200" evidence="1">
    <location>
        <begin position="28"/>
        <end position="2522"/>
    </location>
</feature>
<keyword evidence="4" id="KW-1185">Reference proteome</keyword>
<accession>A0A2N3I7S1</accession>
<dbReference type="InterPro" id="IPR026377">
    <property type="entry name" value="Cell_surface_SprA"/>
</dbReference>
<evidence type="ECO:0000313" key="3">
    <source>
        <dbReference type="EMBL" id="PKQ66348.1"/>
    </source>
</evidence>
<dbReference type="RefSeq" id="WP_101309913.1">
    <property type="nucleotide sequence ID" value="NZ_MVDE01000015.1"/>
</dbReference>
<sequence>MKKLIKYTLTLLIVLFCSALGSNYSLSALNSNPEFGIQTVQQQDTVKRSINDSGRVINLKSPFHKDNPDAKDNSLPYPFDDVNDNQEFGSQNQSPLYLKDPKNILTSIQYDAVTGNYILVTRIGDVDYRRPISMTAEEYKQYEAEKSLRDYWMERSRSDGTSGSNELVPDLKLGGQFVDKIFGSNTISIKPQGSAELTFGINTTKVENPTLPVNLRKTTSFDFDEKIQMNVTGTVGEKLKMDVNYNTEATFDFENQMRLEYSGDEDEIIKKIEAGNVSMPISNTLITGGQNLFGVKAQMQFGKLSVTSIFSQQKGETSVVEMENGAQKNEFEISVDKYEANRHFFLSKYFYDHYDQSLRNLPVINSGVTINKVEVWVTNKTSNFQDSRNLVAYVDLGEDGANISNPSEFSQTGTGTLPNNELNDLYQKMTTTYSGIRDINQVTSTLSPLAPGFVSGTDYEKVENARKLSESEYSVNEKLGYISLNQALNADEILAVSYEYTYRGQVFRVGEFTSDGVSAPQTLIMKLLKGTNLSPQMPTWKLMMKNIYNIGAFQVNQEDFILNVLYQNDNAGTAVNYLPEGDIKNKILLEVLNVDNLNSQLDPGADGMFDFIDGITIYSTNGRIIFPEIEPFGNYLRKKINNDAIADQYVFEELYNLTQNDAQQIAEKNKYSLKGSYKSSTSSEISLNALNVEPGSVSVKAGGRELIENIDYTVDYTLGRVKIINQSLLESSTPISISSENNSLFNIQTKTLIGVQMDYQFNDDFNLGATMMHLSEQPLTQKVNIGDEPISNTIWGLNGSYRTESEFLTRMVDKIPFIETKEPSSIAVEGEFAQLVPGHNKAIGSSGTAYIDDFEGTETSIDMKSLSSWVLASTPQNNEALFKEGDLNNDLAYGYNRAKLAWYVIDPLFLRNSSATPGHIKSDKDQQSNHFVREIFEEEIWPNKERASGVPTNISVLNLAYYPDEKGPYNFDVDGQAGISQGMNPDGTLKAPESRWGGIMRKIETNDFEAANIAYVEFWMMDPFVYEPNHKGGNLYFNLGNISEDILRDSRKSFENGLPADENITLVDSTKWGRVPLVQSLVNAFDNNTNARRYQDVGLDGLNSKDELSFYKEYIQAISISANLGTGSEAYVLAQNDPSNDDYHYFRGADYDSDELSILERYKKYNGPEGNSPTSELSGSAYPTSATTLPDVEDINHDNTLSETEAYYQCKVHMAPADMQIGQNFIVDKVTSNVDLANGTNGSVDWYQFKIPVDEFKDTYGNISDFTSIRFMRMFLRDFEEDVVLRFATLDLVRDDWRRYDQSINENETDDIVSEAGFDITAVNIEENASKEPVNYILPPGIDRVVDPSNPQLIQLNEQAILLKVTDLEDGKGKGAYKTLNMDIRKYGKFKMDVHAEGIEGYSVRDEEVSVFVRLGSDYQDNYYEYEIPMRLTPAGLYNGDIEEDRLAVWPDENRFDFKLRLFQTIKQLRNDAVRGTNAKYSDIYDLTVGDLSNDADPQHQNHIVRIKGNPNLANIRTVMIGVKNPTNDAAGMDDHQLKSVEVWLNEMRLTDFDEDGGWAANLRVTTKLADFGTVTWAGSKITSGFGGIEDGVNDRYKDDIFQYDLSASFELGKFFPEKSGVRIPLYYAISEETKSPEYNPLDPDIPLDVALENANSKTERDSIKKMSQEYTKRKSFNLTNVRIEKAEGKPKLLDVSNLSLTYSYNETYSRDVNTVRDLEKNYRGVLSYNYNNVPKNVQPFKRVKAFQNPMFRLLKDFNFYYLPTQLSFRSDLQRYYREIEKRHIPEIGSGNTELATIKIKPTFDKDFIWYRYYDLKYNLTKGLKFDFSATNTSRIDEPEGIVDRDRDRETYNIWKDSIWNNLMDGGRNIQYHHNFNLTYTVPINKIPLLNWTSVTARYAGAYDWNAGAITADTIELGNTIRNSNNIQVNGQLNLVNLYNKIGLLKRINQKYGSNRKYKKKTENYKKVNYEGTVAELKAGIPTSIYHKLSTEDISIKVYDTQGKEVKVKVKSVTGNRAKITSSENVKNVRVRVNGKLSESEGVFALIGENFLRTVMSVRNISVNYSEINSTTLPGYMPQTNYFGGESYNGTKAPGFNFLIGNQDNNFARSAAEKGWITTDEALNEPYVMSHTQNFTIRSTVEPVKGLKIDLTANRNYSRNRSEYYIYDSGNDNFTAENLVKSGNFSMSFLSLKSAFFTIGNTGDYSSAYFDKFLDLRKEESLRLAKERYGENYEDKKIFTEVVVGTETTKVETDYYEGYGETSQEVLIPAFLKAYGNGGKGYNSLFPAISRMKPNWRVTFEGLSKLPLVKRYFKSINLSHSYSATYDVGSYNTNLTYEEGDDGYSIIQDMAHNFLPLYEANSISINEQFNPLINVDMIWKNNFSTSFEIKRTRNLILSLSNTQLTEVASNEMIFGLGYRFDDFGMIIGSGSKQKKYKSDLNLRGDLSIRKNNTIIRKIVDEVDQLTSGQKVVTVKFSADYVLSNRFNLRLYYDRIVNTPYVSLSYPTTTTEFGASIRFTLAN</sequence>
<evidence type="ECO:0000256" key="1">
    <source>
        <dbReference type="SAM" id="SignalP"/>
    </source>
</evidence>
<evidence type="ECO:0000313" key="4">
    <source>
        <dbReference type="Proteomes" id="UP000233618"/>
    </source>
</evidence>
<dbReference type="Pfam" id="PF14349">
    <property type="entry name" value="SprA_N"/>
    <property type="match status" value="2"/>
</dbReference>
<dbReference type="Proteomes" id="UP000233618">
    <property type="component" value="Unassembled WGS sequence"/>
</dbReference>
<dbReference type="NCBIfam" id="TIGR04189">
    <property type="entry name" value="surface_SprA"/>
    <property type="match status" value="1"/>
</dbReference>
<gene>
    <name evidence="3" type="ORF">BZG01_11085</name>
</gene>
<feature type="domain" description="Gliding motility protein SprA N-terminal" evidence="2">
    <location>
        <begin position="1123"/>
        <end position="1652"/>
    </location>
</feature>
<proteinExistence type="predicted"/>
<reference evidence="3 4" key="1">
    <citation type="journal article" date="2017" name="Front. Microbiol.">
        <title>Labilibaculum manganireducens gen. nov., sp. nov. and Labilibaculum filiforme sp. nov., Novel Bacteroidetes Isolated from Subsurface Sediments of the Baltic Sea.</title>
        <authorList>
            <person name="Vandieken V."/>
            <person name="Marshall I.P."/>
            <person name="Niemann H."/>
            <person name="Engelen B."/>
            <person name="Cypionka H."/>
        </authorList>
    </citation>
    <scope>NUCLEOTIDE SEQUENCE [LARGE SCALE GENOMIC DNA]</scope>
    <source>
        <strain evidence="3 4">59.10-2M</strain>
    </source>
</reference>
<dbReference type="InterPro" id="IPR025684">
    <property type="entry name" value="SprA_N_dom"/>
</dbReference>
<name>A0A2N3I7S1_9BACT</name>
<comment type="caution">
    <text evidence="3">The sequence shown here is derived from an EMBL/GenBank/DDBJ whole genome shotgun (WGS) entry which is preliminary data.</text>
</comment>
<feature type="signal peptide" evidence="1">
    <location>
        <begin position="1"/>
        <end position="27"/>
    </location>
</feature>
<organism evidence="3 4">
    <name type="scientific">Labilibaculum manganireducens</name>
    <dbReference type="NCBI Taxonomy" id="1940525"/>
    <lineage>
        <taxon>Bacteria</taxon>
        <taxon>Pseudomonadati</taxon>
        <taxon>Bacteroidota</taxon>
        <taxon>Bacteroidia</taxon>
        <taxon>Marinilabiliales</taxon>
        <taxon>Marinifilaceae</taxon>
        <taxon>Labilibaculum</taxon>
    </lineage>
</organism>
<protein>
    <submittedName>
        <fullName evidence="3">Cell surface protein SprA</fullName>
    </submittedName>
</protein>
<evidence type="ECO:0000259" key="2">
    <source>
        <dbReference type="Pfam" id="PF14349"/>
    </source>
</evidence>